<dbReference type="EMBL" id="JAAFYZ010000120">
    <property type="protein sequence ID" value="MBS2550919.1"/>
    <property type="molecule type" value="Genomic_DNA"/>
</dbReference>
<evidence type="ECO:0000256" key="2">
    <source>
        <dbReference type="ARBA" id="ARBA00022676"/>
    </source>
</evidence>
<reference evidence="5 6" key="1">
    <citation type="submission" date="2020-02" db="EMBL/GenBank/DDBJ databases">
        <title>Acidophilic actinobacteria isolated from forest soil.</title>
        <authorList>
            <person name="Golinska P."/>
        </authorList>
    </citation>
    <scope>NUCLEOTIDE SEQUENCE [LARGE SCALE GENOMIC DNA]</scope>
    <source>
        <strain evidence="5 6">NL8</strain>
    </source>
</reference>
<protein>
    <submittedName>
        <fullName evidence="5">Glycosyltransferase family 2 protein</fullName>
    </submittedName>
</protein>
<keyword evidence="3" id="KW-0808">Transferase</keyword>
<dbReference type="InterPro" id="IPR001173">
    <property type="entry name" value="Glyco_trans_2-like"/>
</dbReference>
<organism evidence="5 6">
    <name type="scientific">Catenulispora pinistramenti</name>
    <dbReference type="NCBI Taxonomy" id="2705254"/>
    <lineage>
        <taxon>Bacteria</taxon>
        <taxon>Bacillati</taxon>
        <taxon>Actinomycetota</taxon>
        <taxon>Actinomycetes</taxon>
        <taxon>Catenulisporales</taxon>
        <taxon>Catenulisporaceae</taxon>
        <taxon>Catenulispora</taxon>
    </lineage>
</organism>
<feature type="domain" description="Glycosyltransferase 2-like" evidence="4">
    <location>
        <begin position="1"/>
        <end position="109"/>
    </location>
</feature>
<proteinExistence type="inferred from homology"/>
<dbReference type="PANTHER" id="PTHR43685">
    <property type="entry name" value="GLYCOSYLTRANSFERASE"/>
    <property type="match status" value="1"/>
</dbReference>
<dbReference type="Gene3D" id="3.90.550.10">
    <property type="entry name" value="Spore Coat Polysaccharide Biosynthesis Protein SpsA, Chain A"/>
    <property type="match status" value="1"/>
</dbReference>
<dbReference type="PANTHER" id="PTHR43685:SF5">
    <property type="entry name" value="GLYCOSYLTRANSFERASE EPSE-RELATED"/>
    <property type="match status" value="1"/>
</dbReference>
<gene>
    <name evidence="5" type="ORF">KGQ19_29005</name>
</gene>
<evidence type="ECO:0000256" key="1">
    <source>
        <dbReference type="ARBA" id="ARBA00006739"/>
    </source>
</evidence>
<name>A0ABS5KY78_9ACTN</name>
<evidence type="ECO:0000256" key="3">
    <source>
        <dbReference type="ARBA" id="ARBA00022679"/>
    </source>
</evidence>
<sequence length="295" mass="32668">MPYYGDVPMMQGAVRSVLAQTDPRWRLTVIDDGQEPGVPEWFAELSAGEPRVRYDRNERNLGITRNFQKSLGTADAEFVAMIGCDDELLPDYVATMLAVYDAHPEVAMAQPGVEVIDATGAVVTPLVDRMKRNVFAPRVRGVQVMEGEKLAASLLRGNWMYFPAICWRTEAIQAVGFDQAFTVVQDLNVTLSLIKAGEKLALSDHVSFRYRRHPASQSSTQATDGTRFDEERDFFLAEADRMKTMGWNRASRAGRRHLASRLHAAALTPSAARRGDVAGLGRLAGFALLPARRRG</sequence>
<dbReference type="Pfam" id="PF00535">
    <property type="entry name" value="Glycos_transf_2"/>
    <property type="match status" value="1"/>
</dbReference>
<dbReference type="Proteomes" id="UP000730482">
    <property type="component" value="Unassembled WGS sequence"/>
</dbReference>
<comment type="caution">
    <text evidence="5">The sequence shown here is derived from an EMBL/GenBank/DDBJ whole genome shotgun (WGS) entry which is preliminary data.</text>
</comment>
<dbReference type="SUPFAM" id="SSF53448">
    <property type="entry name" value="Nucleotide-diphospho-sugar transferases"/>
    <property type="match status" value="1"/>
</dbReference>
<evidence type="ECO:0000313" key="5">
    <source>
        <dbReference type="EMBL" id="MBS2550919.1"/>
    </source>
</evidence>
<keyword evidence="2" id="KW-0328">Glycosyltransferase</keyword>
<comment type="similarity">
    <text evidence="1">Belongs to the glycosyltransferase 2 family.</text>
</comment>
<dbReference type="InterPro" id="IPR050834">
    <property type="entry name" value="Glycosyltransf_2"/>
</dbReference>
<keyword evidence="6" id="KW-1185">Reference proteome</keyword>
<accession>A0ABS5KY78</accession>
<dbReference type="InterPro" id="IPR029044">
    <property type="entry name" value="Nucleotide-diphossugar_trans"/>
</dbReference>
<evidence type="ECO:0000313" key="6">
    <source>
        <dbReference type="Proteomes" id="UP000730482"/>
    </source>
</evidence>
<evidence type="ECO:0000259" key="4">
    <source>
        <dbReference type="Pfam" id="PF00535"/>
    </source>
</evidence>